<dbReference type="Proteomes" id="UP001438707">
    <property type="component" value="Unassembled WGS sequence"/>
</dbReference>
<evidence type="ECO:0000259" key="8">
    <source>
        <dbReference type="PROSITE" id="PS50011"/>
    </source>
</evidence>
<feature type="region of interest" description="Disordered" evidence="7">
    <location>
        <begin position="210"/>
        <end position="246"/>
    </location>
</feature>
<evidence type="ECO:0000256" key="1">
    <source>
        <dbReference type="ARBA" id="ARBA00022527"/>
    </source>
</evidence>
<keyword evidence="1" id="KW-0723">Serine/threonine-protein kinase</keyword>
<evidence type="ECO:0000256" key="7">
    <source>
        <dbReference type="SAM" id="MobiDB-lite"/>
    </source>
</evidence>
<evidence type="ECO:0000256" key="6">
    <source>
        <dbReference type="PROSITE-ProRule" id="PRU10141"/>
    </source>
</evidence>
<dbReference type="PROSITE" id="PS00108">
    <property type="entry name" value="PROTEIN_KINASE_ST"/>
    <property type="match status" value="1"/>
</dbReference>
<dbReference type="Gene3D" id="3.30.200.20">
    <property type="entry name" value="Phosphorylase Kinase, domain 1"/>
    <property type="match status" value="1"/>
</dbReference>
<gene>
    <name evidence="9" type="ORF">WJX74_001144</name>
</gene>
<evidence type="ECO:0000256" key="5">
    <source>
        <dbReference type="ARBA" id="ARBA00022840"/>
    </source>
</evidence>
<reference evidence="9 10" key="1">
    <citation type="journal article" date="2024" name="Nat. Commun.">
        <title>Phylogenomics reveals the evolutionary origins of lichenization in chlorophyte algae.</title>
        <authorList>
            <person name="Puginier C."/>
            <person name="Libourel C."/>
            <person name="Otte J."/>
            <person name="Skaloud P."/>
            <person name="Haon M."/>
            <person name="Grisel S."/>
            <person name="Petersen M."/>
            <person name="Berrin J.G."/>
            <person name="Delaux P.M."/>
            <person name="Dal Grande F."/>
            <person name="Keller J."/>
        </authorList>
    </citation>
    <scope>NUCLEOTIDE SEQUENCE [LARGE SCALE GENOMIC DNA]</scope>
    <source>
        <strain evidence="9 10">SAG 2145</strain>
    </source>
</reference>
<feature type="compositionally biased region" description="Low complexity" evidence="7">
    <location>
        <begin position="28"/>
        <end position="38"/>
    </location>
</feature>
<dbReference type="InterPro" id="IPR051681">
    <property type="entry name" value="Ser/Thr_Kinases-Pseudokinases"/>
</dbReference>
<name>A0AAW1RGU6_9CHLO</name>
<organism evidence="9 10">
    <name type="scientific">Apatococcus lobatus</name>
    <dbReference type="NCBI Taxonomy" id="904363"/>
    <lineage>
        <taxon>Eukaryota</taxon>
        <taxon>Viridiplantae</taxon>
        <taxon>Chlorophyta</taxon>
        <taxon>core chlorophytes</taxon>
        <taxon>Trebouxiophyceae</taxon>
        <taxon>Chlorellales</taxon>
        <taxon>Chlorellaceae</taxon>
        <taxon>Apatococcus</taxon>
    </lineage>
</organism>
<evidence type="ECO:0000256" key="2">
    <source>
        <dbReference type="ARBA" id="ARBA00022679"/>
    </source>
</evidence>
<dbReference type="EMBL" id="JALJOS010000011">
    <property type="protein sequence ID" value="KAK9832899.1"/>
    <property type="molecule type" value="Genomic_DNA"/>
</dbReference>
<feature type="region of interest" description="Disordered" evidence="7">
    <location>
        <begin position="148"/>
        <end position="168"/>
    </location>
</feature>
<feature type="binding site" evidence="6">
    <location>
        <position position="327"/>
    </location>
    <ligand>
        <name>ATP</name>
        <dbReference type="ChEBI" id="CHEBI:30616"/>
    </ligand>
</feature>
<keyword evidence="10" id="KW-1185">Reference proteome</keyword>
<dbReference type="PANTHER" id="PTHR44329">
    <property type="entry name" value="SERINE/THREONINE-PROTEIN KINASE TNNI3K-RELATED"/>
    <property type="match status" value="1"/>
</dbReference>
<evidence type="ECO:0000256" key="3">
    <source>
        <dbReference type="ARBA" id="ARBA00022741"/>
    </source>
</evidence>
<keyword evidence="5 6" id="KW-0067">ATP-binding</keyword>
<dbReference type="SUPFAM" id="SSF56112">
    <property type="entry name" value="Protein kinase-like (PK-like)"/>
    <property type="match status" value="1"/>
</dbReference>
<feature type="compositionally biased region" description="Low complexity" evidence="7">
    <location>
        <begin position="88"/>
        <end position="98"/>
    </location>
</feature>
<evidence type="ECO:0000256" key="4">
    <source>
        <dbReference type="ARBA" id="ARBA00022777"/>
    </source>
</evidence>
<keyword evidence="2" id="KW-0808">Transferase</keyword>
<proteinExistence type="predicted"/>
<dbReference type="InterPro" id="IPR017441">
    <property type="entry name" value="Protein_kinase_ATP_BS"/>
</dbReference>
<dbReference type="InterPro" id="IPR000719">
    <property type="entry name" value="Prot_kinase_dom"/>
</dbReference>
<dbReference type="GO" id="GO:0004674">
    <property type="term" value="F:protein serine/threonine kinase activity"/>
    <property type="evidence" value="ECO:0007669"/>
    <property type="project" value="UniProtKB-KW"/>
</dbReference>
<dbReference type="Gene3D" id="1.10.510.10">
    <property type="entry name" value="Transferase(Phosphotransferase) domain 1"/>
    <property type="match status" value="1"/>
</dbReference>
<protein>
    <recommendedName>
        <fullName evidence="8">Protein kinase domain-containing protein</fullName>
    </recommendedName>
</protein>
<dbReference type="PROSITE" id="PS50011">
    <property type="entry name" value="PROTEIN_KINASE_DOM"/>
    <property type="match status" value="1"/>
</dbReference>
<keyword evidence="4" id="KW-0418">Kinase</keyword>
<feature type="domain" description="Protein kinase" evidence="8">
    <location>
        <begin position="300"/>
        <end position="613"/>
    </location>
</feature>
<dbReference type="GO" id="GO:0005524">
    <property type="term" value="F:ATP binding"/>
    <property type="evidence" value="ECO:0007669"/>
    <property type="project" value="UniProtKB-UniRule"/>
</dbReference>
<feature type="region of interest" description="Disordered" evidence="7">
    <location>
        <begin position="24"/>
        <end position="119"/>
    </location>
</feature>
<evidence type="ECO:0000313" key="10">
    <source>
        <dbReference type="Proteomes" id="UP001438707"/>
    </source>
</evidence>
<dbReference type="AlphaFoldDB" id="A0AAW1RGU6"/>
<sequence length="613" mass="66614">MKQAPKAKLPEVTGVQDLLERLRLSSEQQRAQQQQQQAGTDPTSVLFGSPHTPNEPDGYFSRRNSHGSMDSFWDEVRSAVGDQEDAPDLPAAPLAQPALPGPESDFGPSGSDSSEDNTTARDADIQAALEVLGQGLPLRQDTAAVTAAEPPLQSQPQHSTRPPDMQQGTAVDVPAATTSHHLTAEIASPVNSDELLLLSEMENLQAEAGFTHHPGDDARCPSPGGRYSSSEHQSGISSGSGQLTPSATIPARLTASHLSTFTTTGADSMLTDVESCFEDSESDDEGLLKHTTVRSAKESLEHLELIGRGAFGSVYRGTWKGKRVAVKVVEGDDDLMTLPGMNESDEYLETASRRSCSSSALLEAAVSSAVNHPNVVQTYDYRVFDPDAQVLSSAASFRSPLRETRIIMEFCDAGCLEEAVRDGRLNARTSIGLHHICKTLMEVVDAMLYLHRLQVTHRDLKPKNVLLQSCRDDSRGFVAKVSDFGLSKLLPENNAKGSFPAEQAPAGTVTHMSPEALSEGALSTAADVYAFGIMMWEVWTARTPFQRLSKMQVMLAVVNEGLRPDFPAGSPAWYVSLAAACWQQDPKQRITFEEVRRILRARYWEGPSMIYHQ</sequence>
<evidence type="ECO:0000313" key="9">
    <source>
        <dbReference type="EMBL" id="KAK9832899.1"/>
    </source>
</evidence>
<dbReference type="InterPro" id="IPR001245">
    <property type="entry name" value="Ser-Thr/Tyr_kinase_cat_dom"/>
</dbReference>
<accession>A0AAW1RGU6</accession>
<feature type="compositionally biased region" description="Low complexity" evidence="7">
    <location>
        <begin position="228"/>
        <end position="241"/>
    </location>
</feature>
<dbReference type="Pfam" id="PF07714">
    <property type="entry name" value="PK_Tyr_Ser-Thr"/>
    <property type="match status" value="1"/>
</dbReference>
<dbReference type="SMART" id="SM00220">
    <property type="entry name" value="S_TKc"/>
    <property type="match status" value="1"/>
</dbReference>
<dbReference type="PROSITE" id="PS00107">
    <property type="entry name" value="PROTEIN_KINASE_ATP"/>
    <property type="match status" value="1"/>
</dbReference>
<keyword evidence="3 6" id="KW-0547">Nucleotide-binding</keyword>
<comment type="caution">
    <text evidence="9">The sequence shown here is derived from an EMBL/GenBank/DDBJ whole genome shotgun (WGS) entry which is preliminary data.</text>
</comment>
<dbReference type="InterPro" id="IPR008271">
    <property type="entry name" value="Ser/Thr_kinase_AS"/>
</dbReference>
<dbReference type="InterPro" id="IPR011009">
    <property type="entry name" value="Kinase-like_dom_sf"/>
</dbReference>
<dbReference type="PANTHER" id="PTHR44329:SF214">
    <property type="entry name" value="PROTEIN KINASE DOMAIN-CONTAINING PROTEIN"/>
    <property type="match status" value="1"/>
</dbReference>